<dbReference type="GO" id="GO:0016747">
    <property type="term" value="F:acyltransferase activity, transferring groups other than amino-acyl groups"/>
    <property type="evidence" value="ECO:0007669"/>
    <property type="project" value="InterPro"/>
</dbReference>
<dbReference type="OrthoDB" id="9775595at2"/>
<dbReference type="KEGG" id="ops:A8A54_16665"/>
<feature type="domain" description="N-acetyltransferase" evidence="3">
    <location>
        <begin position="114"/>
        <end position="251"/>
    </location>
</feature>
<sequence>MSNLAIVRQLEAVGFRAWPATSVHYDGTWAIRMTAAHPSKRLNSVNPLDPGDTRDIPARIEQAAQRFRVYGRVPCFRLSPLAPVELENYLEGLGWQRKDETIVMTANLGELDLTAERDETPLKDIGRFVDASIAIHGRPTELRPGFSELLDGIRPNKGMFVLEEAGRAVSNVLCVQDGAMAGLFDVGTLPEARRKGHGRVLIGATLKWAKSLGAKTAWLQIEADNVAGLALYERFGFQEAYRYAYRESNEK</sequence>
<dbReference type="InterPro" id="IPR056935">
    <property type="entry name" value="Rv0428c-like_C"/>
</dbReference>
<dbReference type="CDD" id="cd04301">
    <property type="entry name" value="NAT_SF"/>
    <property type="match status" value="1"/>
</dbReference>
<dbReference type="Proteomes" id="UP000526233">
    <property type="component" value="Unassembled WGS sequence"/>
</dbReference>
<reference evidence="4 5" key="1">
    <citation type="submission" date="2018-11" db="EMBL/GenBank/DDBJ databases">
        <title>Genome sequencing and analysis.</title>
        <authorList>
            <person name="Huang Y.-T."/>
        </authorList>
    </citation>
    <scope>NUCLEOTIDE SEQUENCE [LARGE SCALE GENOMIC DNA]</scope>
    <source>
        <strain evidence="4 5">SHIN</strain>
    </source>
</reference>
<dbReference type="SUPFAM" id="SSF55729">
    <property type="entry name" value="Acyl-CoA N-acyltransferases (Nat)"/>
    <property type="match status" value="1"/>
</dbReference>
<dbReference type="GeneID" id="93107856"/>
<dbReference type="Gene3D" id="3.40.630.30">
    <property type="match status" value="1"/>
</dbReference>
<dbReference type="Pfam" id="PF24553">
    <property type="entry name" value="Rv0428c_C"/>
    <property type="match status" value="1"/>
</dbReference>
<dbReference type="AlphaFoldDB" id="A0A7Y3T648"/>
<dbReference type="PROSITE" id="PS51186">
    <property type="entry name" value="GNAT"/>
    <property type="match status" value="1"/>
</dbReference>
<protein>
    <submittedName>
        <fullName evidence="4">GNAT family N-acetyltransferase</fullName>
    </submittedName>
</protein>
<name>A0A7Y3T648_9HYPH</name>
<evidence type="ECO:0000256" key="1">
    <source>
        <dbReference type="ARBA" id="ARBA00022679"/>
    </source>
</evidence>
<dbReference type="InterPro" id="IPR016181">
    <property type="entry name" value="Acyl_CoA_acyltransferase"/>
</dbReference>
<organism evidence="4 5">
    <name type="scientific">Brucella pseudogrignonensis</name>
    <dbReference type="NCBI Taxonomy" id="419475"/>
    <lineage>
        <taxon>Bacteria</taxon>
        <taxon>Pseudomonadati</taxon>
        <taxon>Pseudomonadota</taxon>
        <taxon>Alphaproteobacteria</taxon>
        <taxon>Hyphomicrobiales</taxon>
        <taxon>Brucellaceae</taxon>
        <taxon>Brucella/Ochrobactrum group</taxon>
        <taxon>Brucella</taxon>
    </lineage>
</organism>
<comment type="caution">
    <text evidence="4">The sequence shown here is derived from an EMBL/GenBank/DDBJ whole genome shotgun (WGS) entry which is preliminary data.</text>
</comment>
<evidence type="ECO:0000259" key="3">
    <source>
        <dbReference type="PROSITE" id="PS51186"/>
    </source>
</evidence>
<keyword evidence="1 4" id="KW-0808">Transferase</keyword>
<keyword evidence="2" id="KW-0012">Acyltransferase</keyword>
<dbReference type="PANTHER" id="PTHR43877">
    <property type="entry name" value="AMINOALKYLPHOSPHONATE N-ACETYLTRANSFERASE-RELATED-RELATED"/>
    <property type="match status" value="1"/>
</dbReference>
<evidence type="ECO:0000313" key="5">
    <source>
        <dbReference type="Proteomes" id="UP000526233"/>
    </source>
</evidence>
<accession>A0A7Y3T648</accession>
<dbReference type="EMBL" id="PKQI01000002">
    <property type="protein sequence ID" value="NNV21709.1"/>
    <property type="molecule type" value="Genomic_DNA"/>
</dbReference>
<dbReference type="InterPro" id="IPR050832">
    <property type="entry name" value="Bact_Acetyltransf"/>
</dbReference>
<proteinExistence type="predicted"/>
<gene>
    <name evidence="4" type="ORF">EHE22_14860</name>
</gene>
<evidence type="ECO:0000256" key="2">
    <source>
        <dbReference type="ARBA" id="ARBA00023315"/>
    </source>
</evidence>
<dbReference type="InterPro" id="IPR000182">
    <property type="entry name" value="GNAT_dom"/>
</dbReference>
<evidence type="ECO:0000313" key="4">
    <source>
        <dbReference type="EMBL" id="NNV21709.1"/>
    </source>
</evidence>
<dbReference type="RefSeq" id="WP_007872009.1">
    <property type="nucleotide sequence ID" value="NZ_CAXURC020000001.1"/>
</dbReference>